<accession>A0A1G2DUU0</accession>
<name>A0A1G2DUU0_9BACT</name>
<keyword evidence="1" id="KW-1133">Transmembrane helix</keyword>
<dbReference type="AlphaFoldDB" id="A0A1G2DUU0"/>
<sequence>MSKAQTGYDELVWLVIGIFILLIFIILVILMAGVIISLTIFVIQKIMEQIINKKPPEEL</sequence>
<proteinExistence type="predicted"/>
<feature type="transmembrane region" description="Helical" evidence="1">
    <location>
        <begin position="12"/>
        <end position="43"/>
    </location>
</feature>
<keyword evidence="1" id="KW-0812">Transmembrane</keyword>
<evidence type="ECO:0000256" key="1">
    <source>
        <dbReference type="SAM" id="Phobius"/>
    </source>
</evidence>
<organism evidence="2 3">
    <name type="scientific">Candidatus Nealsonbacteria bacterium RBG_13_36_15</name>
    <dbReference type="NCBI Taxonomy" id="1801660"/>
    <lineage>
        <taxon>Bacteria</taxon>
        <taxon>Candidatus Nealsoniibacteriota</taxon>
    </lineage>
</organism>
<gene>
    <name evidence="2" type="ORF">A2Z78_01610</name>
</gene>
<dbReference type="STRING" id="1801660.A2Z78_01610"/>
<keyword evidence="1" id="KW-0472">Membrane</keyword>
<reference evidence="2 3" key="1">
    <citation type="journal article" date="2016" name="Nat. Commun.">
        <title>Thousands of microbial genomes shed light on interconnected biogeochemical processes in an aquifer system.</title>
        <authorList>
            <person name="Anantharaman K."/>
            <person name="Brown C.T."/>
            <person name="Hug L.A."/>
            <person name="Sharon I."/>
            <person name="Castelle C.J."/>
            <person name="Probst A.J."/>
            <person name="Thomas B.C."/>
            <person name="Singh A."/>
            <person name="Wilkins M.J."/>
            <person name="Karaoz U."/>
            <person name="Brodie E.L."/>
            <person name="Williams K.H."/>
            <person name="Hubbard S.S."/>
            <person name="Banfield J.F."/>
        </authorList>
    </citation>
    <scope>NUCLEOTIDE SEQUENCE [LARGE SCALE GENOMIC DNA]</scope>
</reference>
<protein>
    <submittedName>
        <fullName evidence="2">Uncharacterized protein</fullName>
    </submittedName>
</protein>
<evidence type="ECO:0000313" key="2">
    <source>
        <dbReference type="EMBL" id="OGZ17425.1"/>
    </source>
</evidence>
<evidence type="ECO:0000313" key="3">
    <source>
        <dbReference type="Proteomes" id="UP000176752"/>
    </source>
</evidence>
<dbReference type="Proteomes" id="UP000176752">
    <property type="component" value="Unassembled WGS sequence"/>
</dbReference>
<dbReference type="EMBL" id="MHLV01000027">
    <property type="protein sequence ID" value="OGZ17425.1"/>
    <property type="molecule type" value="Genomic_DNA"/>
</dbReference>
<comment type="caution">
    <text evidence="2">The sequence shown here is derived from an EMBL/GenBank/DDBJ whole genome shotgun (WGS) entry which is preliminary data.</text>
</comment>